<dbReference type="RefSeq" id="WP_359872345.1">
    <property type="nucleotide sequence ID" value="NZ_JBEYHT010000002.1"/>
</dbReference>
<dbReference type="PROSITE" id="PS50943">
    <property type="entry name" value="HTH_CROC1"/>
    <property type="match status" value="1"/>
</dbReference>
<sequence>MIEAIEQPMSATPDVRRLRHLLAERRQARGWTQEELAERSGVSVRTIRNIETGSNKRPRRASVDLLLGAFGTSLAELAGAEGLHPGHEVTPLFLPLQHDASGHWPHPVDPDRWRGPRPLTEAMAGRDDDLRHVLRTMRRGRLLVLTGPGGVGKTRLALTAAARLQERFRNGVGVVELGPCTPESADPAAARDEVHRAVDAVLADAVAREPGRELDLLLVVDTAEHVVATVSRLVLRLVVTHPGLRVLISSRRPLAVLSADVWEVSPLPAGEPCADGAADGSTEDGAALPAAVELFLRRARSTVPTLDLDSRLPQVAELCRRLDGLPRAIEAAAHCIRTVSLESLLYSGPALYMFDRFDLSAVSHHRTLADSVRWSYDLLTAEQRDLLHHLARSFDSFTVEDVVSDHPAGAWTAGSVVCGLAELADASLIRVHRGTLYGYRVYGWIKAYIDYIDTLDQDSGRTLGA</sequence>
<dbReference type="PANTHER" id="PTHR47691:SF3">
    <property type="entry name" value="HTH-TYPE TRANSCRIPTIONAL REGULATOR RV0890C-RELATED"/>
    <property type="match status" value="1"/>
</dbReference>
<dbReference type="PANTHER" id="PTHR47691">
    <property type="entry name" value="REGULATOR-RELATED"/>
    <property type="match status" value="1"/>
</dbReference>
<feature type="domain" description="HTH cro/C1-type" evidence="1">
    <location>
        <begin position="22"/>
        <end position="77"/>
    </location>
</feature>
<dbReference type="SMART" id="SM00530">
    <property type="entry name" value="HTH_XRE"/>
    <property type="match status" value="1"/>
</dbReference>
<evidence type="ECO:0000259" key="1">
    <source>
        <dbReference type="PROSITE" id="PS50943"/>
    </source>
</evidence>
<gene>
    <name evidence="2" type="ORF">SLA_5770</name>
</gene>
<dbReference type="GO" id="GO:0003677">
    <property type="term" value="F:DNA binding"/>
    <property type="evidence" value="ECO:0007669"/>
    <property type="project" value="InterPro"/>
</dbReference>
<dbReference type="SUPFAM" id="SSF47413">
    <property type="entry name" value="lambda repressor-like DNA-binding domains"/>
    <property type="match status" value="1"/>
</dbReference>
<evidence type="ECO:0000313" key="2">
    <source>
        <dbReference type="EMBL" id="BAU86639.1"/>
    </source>
</evidence>
<dbReference type="Pfam" id="PF01381">
    <property type="entry name" value="HTH_3"/>
    <property type="match status" value="1"/>
</dbReference>
<protein>
    <recommendedName>
        <fullName evidence="1">HTH cro/C1-type domain-containing protein</fullName>
    </recommendedName>
</protein>
<dbReference type="KEGG" id="slau:SLA_5770"/>
<dbReference type="SUPFAM" id="SSF52540">
    <property type="entry name" value="P-loop containing nucleoside triphosphate hydrolases"/>
    <property type="match status" value="1"/>
</dbReference>
<evidence type="ECO:0000313" key="3">
    <source>
        <dbReference type="Proteomes" id="UP000217676"/>
    </source>
</evidence>
<dbReference type="Gene3D" id="1.10.260.40">
    <property type="entry name" value="lambda repressor-like DNA-binding domains"/>
    <property type="match status" value="1"/>
</dbReference>
<reference evidence="2 3" key="1">
    <citation type="journal article" date="2016" name="Genome Announc.">
        <title>Complete Genome Sequence of Thiostrepton-Producing Streptomyces laurentii ATCC 31255.</title>
        <authorList>
            <person name="Doi K."/>
            <person name="Fujino Y."/>
            <person name="Nagayoshi Y."/>
            <person name="Ohshima T."/>
            <person name="Ogata S."/>
        </authorList>
    </citation>
    <scope>NUCLEOTIDE SEQUENCE [LARGE SCALE GENOMIC DNA]</scope>
    <source>
        <strain evidence="2 3">ATCC 31255</strain>
    </source>
</reference>
<dbReference type="InterPro" id="IPR010982">
    <property type="entry name" value="Lambda_DNA-bd_dom_sf"/>
</dbReference>
<dbReference type="InterPro" id="IPR001387">
    <property type="entry name" value="Cro/C1-type_HTH"/>
</dbReference>
<dbReference type="EMBL" id="AP017424">
    <property type="protein sequence ID" value="BAU86639.1"/>
    <property type="molecule type" value="Genomic_DNA"/>
</dbReference>
<dbReference type="AlphaFoldDB" id="A0A160P4M5"/>
<dbReference type="CDD" id="cd00093">
    <property type="entry name" value="HTH_XRE"/>
    <property type="match status" value="1"/>
</dbReference>
<dbReference type="Gene3D" id="3.40.50.300">
    <property type="entry name" value="P-loop containing nucleotide triphosphate hydrolases"/>
    <property type="match status" value="1"/>
</dbReference>
<name>A0A160P4M5_STRLU</name>
<keyword evidence="3" id="KW-1185">Reference proteome</keyword>
<proteinExistence type="predicted"/>
<dbReference type="Proteomes" id="UP000217676">
    <property type="component" value="Chromosome"/>
</dbReference>
<accession>A0A160P4M5</accession>
<organism evidence="2 3">
    <name type="scientific">Streptomyces laurentii</name>
    <dbReference type="NCBI Taxonomy" id="39478"/>
    <lineage>
        <taxon>Bacteria</taxon>
        <taxon>Bacillati</taxon>
        <taxon>Actinomycetota</taxon>
        <taxon>Actinomycetes</taxon>
        <taxon>Kitasatosporales</taxon>
        <taxon>Streptomycetaceae</taxon>
        <taxon>Streptomyces</taxon>
    </lineage>
</organism>
<dbReference type="InterPro" id="IPR027417">
    <property type="entry name" value="P-loop_NTPase"/>
</dbReference>